<dbReference type="SMART" id="SM00895">
    <property type="entry name" value="FCD"/>
    <property type="match status" value="1"/>
</dbReference>
<dbReference type="Proteomes" id="UP000503129">
    <property type="component" value="Chromosome"/>
</dbReference>
<evidence type="ECO:0000256" key="3">
    <source>
        <dbReference type="ARBA" id="ARBA00023163"/>
    </source>
</evidence>
<evidence type="ECO:0000256" key="1">
    <source>
        <dbReference type="ARBA" id="ARBA00023015"/>
    </source>
</evidence>
<dbReference type="InterPro" id="IPR008920">
    <property type="entry name" value="TF_FadR/GntR_C"/>
</dbReference>
<dbReference type="EMBL" id="CP030118">
    <property type="protein sequence ID" value="QDL12305.1"/>
    <property type="molecule type" value="Genomic_DNA"/>
</dbReference>
<dbReference type="PRINTS" id="PR00035">
    <property type="entry name" value="HTHGNTR"/>
</dbReference>
<dbReference type="SMART" id="SM00345">
    <property type="entry name" value="HTH_GNTR"/>
    <property type="match status" value="1"/>
</dbReference>
<dbReference type="Gene3D" id="1.10.10.10">
    <property type="entry name" value="Winged helix-like DNA-binding domain superfamily/Winged helix DNA-binding domain"/>
    <property type="match status" value="1"/>
</dbReference>
<dbReference type="InterPro" id="IPR011711">
    <property type="entry name" value="GntR_C"/>
</dbReference>
<dbReference type="SUPFAM" id="SSF46785">
    <property type="entry name" value="Winged helix' DNA-binding domain"/>
    <property type="match status" value="1"/>
</dbReference>
<name>A0A856MLL9_9CYAN</name>
<dbReference type="CDD" id="cd07377">
    <property type="entry name" value="WHTH_GntR"/>
    <property type="match status" value="1"/>
</dbReference>
<keyword evidence="3" id="KW-0804">Transcription</keyword>
<accession>A0A856MLL9</accession>
<dbReference type="Gene3D" id="1.20.120.530">
    <property type="entry name" value="GntR ligand-binding domain-like"/>
    <property type="match status" value="1"/>
</dbReference>
<dbReference type="Pfam" id="PF07729">
    <property type="entry name" value="FCD"/>
    <property type="match status" value="1"/>
</dbReference>
<organism evidence="5 6">
    <name type="scientific">Brasilonema sennae CENA114</name>
    <dbReference type="NCBI Taxonomy" id="415709"/>
    <lineage>
        <taxon>Bacteria</taxon>
        <taxon>Bacillati</taxon>
        <taxon>Cyanobacteriota</taxon>
        <taxon>Cyanophyceae</taxon>
        <taxon>Nostocales</taxon>
        <taxon>Scytonemataceae</taxon>
        <taxon>Brasilonema</taxon>
        <taxon>Bromeliae group (in: Brasilonema)</taxon>
    </lineage>
</organism>
<proteinExistence type="predicted"/>
<evidence type="ECO:0000256" key="2">
    <source>
        <dbReference type="ARBA" id="ARBA00023125"/>
    </source>
</evidence>
<feature type="domain" description="HTH gntR-type" evidence="4">
    <location>
        <begin position="13"/>
        <end position="80"/>
    </location>
</feature>
<dbReference type="SUPFAM" id="SSF48008">
    <property type="entry name" value="GntR ligand-binding domain-like"/>
    <property type="match status" value="1"/>
</dbReference>
<sequence>MKQNQPKPVVIPRSLDVQAADVIREQILNGTLAPGSRLLEINLAKEFNLSRATIRSALQQLTYEGLVIQLPYKGCTVSGLSSQDAWELYTLRSALESLAARLAAAAITPSQAKQLNAALQQLVKAAQKNSWNEVADGDFALHKTIIQLAGHRRLQEQYKIVEQQIRLYIISCNALHPDLDDIIEQHRELVNAICSGDASRAELIARNHNTDGKALVEHLQEIEKQNSADKALS</sequence>
<evidence type="ECO:0000259" key="4">
    <source>
        <dbReference type="PROSITE" id="PS50949"/>
    </source>
</evidence>
<evidence type="ECO:0000313" key="5">
    <source>
        <dbReference type="EMBL" id="QDL12305.1"/>
    </source>
</evidence>
<gene>
    <name evidence="5" type="ORF">DP114_18245</name>
</gene>
<dbReference type="Pfam" id="PF00392">
    <property type="entry name" value="GntR"/>
    <property type="match status" value="1"/>
</dbReference>
<dbReference type="PANTHER" id="PTHR43537:SF45">
    <property type="entry name" value="GNTR FAMILY REGULATORY PROTEIN"/>
    <property type="match status" value="1"/>
</dbReference>
<dbReference type="KEGG" id="bsen:DP114_18245"/>
<evidence type="ECO:0000313" key="6">
    <source>
        <dbReference type="Proteomes" id="UP000503129"/>
    </source>
</evidence>
<dbReference type="InterPro" id="IPR000524">
    <property type="entry name" value="Tscrpt_reg_HTH_GntR"/>
</dbReference>
<reference evidence="5 6" key="1">
    <citation type="submission" date="2018-06" db="EMBL/GenBank/DDBJ databases">
        <title>Comparative genomics of Brasilonema spp. strains.</title>
        <authorList>
            <person name="Alvarenga D.O."/>
            <person name="Fiore M.F."/>
            <person name="Varani A.M."/>
        </authorList>
    </citation>
    <scope>NUCLEOTIDE SEQUENCE [LARGE SCALE GENOMIC DNA]</scope>
    <source>
        <strain evidence="5 6">CENA114</strain>
    </source>
</reference>
<keyword evidence="1" id="KW-0805">Transcription regulation</keyword>
<dbReference type="InterPro" id="IPR036388">
    <property type="entry name" value="WH-like_DNA-bd_sf"/>
</dbReference>
<keyword evidence="2" id="KW-0238">DNA-binding</keyword>
<dbReference type="InterPro" id="IPR036390">
    <property type="entry name" value="WH_DNA-bd_sf"/>
</dbReference>
<protein>
    <submittedName>
        <fullName evidence="5">GntR family transcriptional regulator</fullName>
    </submittedName>
</protein>
<keyword evidence="6" id="KW-1185">Reference proteome</keyword>
<dbReference type="PANTHER" id="PTHR43537">
    <property type="entry name" value="TRANSCRIPTIONAL REGULATOR, GNTR FAMILY"/>
    <property type="match status" value="1"/>
</dbReference>
<dbReference type="GO" id="GO:0003700">
    <property type="term" value="F:DNA-binding transcription factor activity"/>
    <property type="evidence" value="ECO:0007669"/>
    <property type="project" value="InterPro"/>
</dbReference>
<dbReference type="PROSITE" id="PS50949">
    <property type="entry name" value="HTH_GNTR"/>
    <property type="match status" value="1"/>
</dbReference>
<dbReference type="RefSeq" id="WP_169263386.1">
    <property type="nucleotide sequence ID" value="NZ_CAWOXK010000001.1"/>
</dbReference>
<dbReference type="GO" id="GO:0003677">
    <property type="term" value="F:DNA binding"/>
    <property type="evidence" value="ECO:0007669"/>
    <property type="project" value="UniProtKB-KW"/>
</dbReference>
<dbReference type="AlphaFoldDB" id="A0A856MLL9"/>